<dbReference type="InterPro" id="IPR036864">
    <property type="entry name" value="Zn2-C6_fun-type_DNA-bd_sf"/>
</dbReference>
<dbReference type="Pfam" id="PF00172">
    <property type="entry name" value="Zn_clus"/>
    <property type="match status" value="1"/>
</dbReference>
<dbReference type="Pfam" id="PF04082">
    <property type="entry name" value="Fungal_trans"/>
    <property type="match status" value="1"/>
</dbReference>
<evidence type="ECO:0000259" key="7">
    <source>
        <dbReference type="PROSITE" id="PS50048"/>
    </source>
</evidence>
<feature type="domain" description="Zn(2)-C6 fungal-type" evidence="7">
    <location>
        <begin position="18"/>
        <end position="47"/>
    </location>
</feature>
<keyword evidence="3" id="KW-0805">Transcription regulation</keyword>
<dbReference type="SMART" id="SM00906">
    <property type="entry name" value="Fungal_trans"/>
    <property type="match status" value="1"/>
</dbReference>
<dbReference type="STRING" id="1380566.A0A179F0M8"/>
<dbReference type="PANTHER" id="PTHR47338:SF23">
    <property type="entry name" value="ZN(II)2CYS6 TRANSCRIPTION FACTOR (EUROFUNG)"/>
    <property type="match status" value="1"/>
</dbReference>
<feature type="compositionally biased region" description="Polar residues" evidence="6">
    <location>
        <begin position="122"/>
        <end position="140"/>
    </location>
</feature>
<proteinExistence type="predicted"/>
<comment type="subcellular location">
    <subcellularLocation>
        <location evidence="1">Nucleus</location>
    </subcellularLocation>
</comment>
<keyword evidence="4" id="KW-0804">Transcription</keyword>
<dbReference type="PROSITE" id="PS50048">
    <property type="entry name" value="ZN2_CY6_FUNGAL_2"/>
    <property type="match status" value="1"/>
</dbReference>
<dbReference type="PROSITE" id="PS00463">
    <property type="entry name" value="ZN2_CY6_FUNGAL_1"/>
    <property type="match status" value="1"/>
</dbReference>
<keyword evidence="8" id="KW-0238">DNA-binding</keyword>
<sequence length="672" mass="74444">MATAPSDANGGSDLREGACSTCRRKKQKCSREDPCRTCISSGSECIYEEAQRRGSKPGYIDALTKRMDTLEALVLGQSLLLGPAITPVADGASDDPPGLDEMLQSVRQRLLQRRNKRRRAHTPSNCSSPSGTSVVVTQSHVKPRDGNMNPADTLGPATMPMMANSPKVSVPPLHMMRELVNIYFDRIHPWIPILHRPNIEATLETQDASLPDIVLLAMTAVSIRFYACDHQTQELYSRRCHDAVVLACMDRFSVETLQASIILAFNTIGSGKGPTSWSIVSSATRIVEQLGLAVEEEGNSQNKLLNRIGFLPPARNLTERESFRRIFWCIFLLDRFCSVATGWNTGLSIDHIKRRLPVEGCFWRDHVNKTAKFFDIDNNQIEPDVDVDAIGGLAYLIEASECLNRVASFLLQESVDLSSSDSLRHWFEKFQSLDAMLVRWKTFLPARWQVAGIDATGKMDENLTLAHITHNTSVIFLHQVMAYPDAVLRSRLPTENAAKTCIMAAGEVATIAAKFIANTTVVIPPTMSFCLFIAARALLADSNHSNTPVDVNFEILLQALREGSSRWVGPDAPAGRDNLAGQFADRLDAAWKSRSPVNIRTVAFEEDRNTTFPISFASPPIPDIFRDASANLTSMFGTTVSEPYNVPGMDFQTFDRIFTWTDEMIDNSLDVA</sequence>
<feature type="compositionally biased region" description="Basic residues" evidence="6">
    <location>
        <begin position="111"/>
        <end position="121"/>
    </location>
</feature>
<dbReference type="KEGG" id="pchm:VFPPC_10937"/>
<protein>
    <submittedName>
        <fullName evidence="8">Zn2/Cys6 DNA-binding protein</fullName>
    </submittedName>
</protein>
<dbReference type="SMART" id="SM00066">
    <property type="entry name" value="GAL4"/>
    <property type="match status" value="1"/>
</dbReference>
<evidence type="ECO:0000256" key="2">
    <source>
        <dbReference type="ARBA" id="ARBA00022723"/>
    </source>
</evidence>
<dbReference type="InterPro" id="IPR050815">
    <property type="entry name" value="TF_fung"/>
</dbReference>
<dbReference type="InterPro" id="IPR007219">
    <property type="entry name" value="XnlR_reg_dom"/>
</dbReference>
<dbReference type="GO" id="GO:0000981">
    <property type="term" value="F:DNA-binding transcription factor activity, RNA polymerase II-specific"/>
    <property type="evidence" value="ECO:0007669"/>
    <property type="project" value="InterPro"/>
</dbReference>
<dbReference type="AlphaFoldDB" id="A0A179F0M8"/>
<organism evidence="8 9">
    <name type="scientific">Pochonia chlamydosporia 170</name>
    <dbReference type="NCBI Taxonomy" id="1380566"/>
    <lineage>
        <taxon>Eukaryota</taxon>
        <taxon>Fungi</taxon>
        <taxon>Dikarya</taxon>
        <taxon>Ascomycota</taxon>
        <taxon>Pezizomycotina</taxon>
        <taxon>Sordariomycetes</taxon>
        <taxon>Hypocreomycetidae</taxon>
        <taxon>Hypocreales</taxon>
        <taxon>Clavicipitaceae</taxon>
        <taxon>Pochonia</taxon>
    </lineage>
</organism>
<dbReference type="SUPFAM" id="SSF57701">
    <property type="entry name" value="Zn2/Cys6 DNA-binding domain"/>
    <property type="match status" value="1"/>
</dbReference>
<evidence type="ECO:0000256" key="4">
    <source>
        <dbReference type="ARBA" id="ARBA00023163"/>
    </source>
</evidence>
<reference evidence="8 9" key="1">
    <citation type="journal article" date="2016" name="PLoS Pathog.">
        <title>Biosynthesis of antibiotic leucinostatins in bio-control fungus Purpureocillium lilacinum and their inhibition on phytophthora revealed by genome mining.</title>
        <authorList>
            <person name="Wang G."/>
            <person name="Liu Z."/>
            <person name="Lin R."/>
            <person name="Li E."/>
            <person name="Mao Z."/>
            <person name="Ling J."/>
            <person name="Yang Y."/>
            <person name="Yin W.B."/>
            <person name="Xie B."/>
        </authorList>
    </citation>
    <scope>NUCLEOTIDE SEQUENCE [LARGE SCALE GENOMIC DNA]</scope>
    <source>
        <strain evidence="8">170</strain>
    </source>
</reference>
<evidence type="ECO:0000256" key="3">
    <source>
        <dbReference type="ARBA" id="ARBA00023015"/>
    </source>
</evidence>
<comment type="caution">
    <text evidence="8">The sequence shown here is derived from an EMBL/GenBank/DDBJ whole genome shotgun (WGS) entry which is preliminary data.</text>
</comment>
<gene>
    <name evidence="8" type="ORF">VFPPC_10937</name>
</gene>
<dbReference type="GeneID" id="28853221"/>
<dbReference type="InterPro" id="IPR001138">
    <property type="entry name" value="Zn2Cys6_DnaBD"/>
</dbReference>
<dbReference type="GO" id="GO:0003677">
    <property type="term" value="F:DNA binding"/>
    <property type="evidence" value="ECO:0007669"/>
    <property type="project" value="UniProtKB-KW"/>
</dbReference>
<evidence type="ECO:0000313" key="9">
    <source>
        <dbReference type="Proteomes" id="UP000078397"/>
    </source>
</evidence>
<dbReference type="GO" id="GO:0006351">
    <property type="term" value="P:DNA-templated transcription"/>
    <property type="evidence" value="ECO:0007669"/>
    <property type="project" value="InterPro"/>
</dbReference>
<name>A0A179F0M8_METCM</name>
<dbReference type="CDD" id="cd00067">
    <property type="entry name" value="GAL4"/>
    <property type="match status" value="1"/>
</dbReference>
<dbReference type="RefSeq" id="XP_018136828.1">
    <property type="nucleotide sequence ID" value="XM_018289227.1"/>
</dbReference>
<keyword evidence="5" id="KW-0539">Nucleus</keyword>
<dbReference type="CDD" id="cd12148">
    <property type="entry name" value="fungal_TF_MHR"/>
    <property type="match status" value="1"/>
</dbReference>
<dbReference type="GO" id="GO:0008270">
    <property type="term" value="F:zinc ion binding"/>
    <property type="evidence" value="ECO:0007669"/>
    <property type="project" value="InterPro"/>
</dbReference>
<accession>A0A179F0M8</accession>
<evidence type="ECO:0000256" key="1">
    <source>
        <dbReference type="ARBA" id="ARBA00004123"/>
    </source>
</evidence>
<feature type="region of interest" description="Disordered" evidence="6">
    <location>
        <begin position="111"/>
        <end position="149"/>
    </location>
</feature>
<keyword evidence="2" id="KW-0479">Metal-binding</keyword>
<evidence type="ECO:0000256" key="5">
    <source>
        <dbReference type="ARBA" id="ARBA00023242"/>
    </source>
</evidence>
<dbReference type="GO" id="GO:0005634">
    <property type="term" value="C:nucleus"/>
    <property type="evidence" value="ECO:0007669"/>
    <property type="project" value="UniProtKB-SubCell"/>
</dbReference>
<evidence type="ECO:0000313" key="8">
    <source>
        <dbReference type="EMBL" id="OAQ58709.1"/>
    </source>
</evidence>
<dbReference type="OrthoDB" id="4456959at2759"/>
<dbReference type="Gene3D" id="4.10.240.10">
    <property type="entry name" value="Zn(2)-C6 fungal-type DNA-binding domain"/>
    <property type="match status" value="1"/>
</dbReference>
<dbReference type="Proteomes" id="UP000078397">
    <property type="component" value="Unassembled WGS sequence"/>
</dbReference>
<dbReference type="PANTHER" id="PTHR47338">
    <property type="entry name" value="ZN(II)2CYS6 TRANSCRIPTION FACTOR (EUROFUNG)-RELATED"/>
    <property type="match status" value="1"/>
</dbReference>
<dbReference type="EMBL" id="LSBJ02000014">
    <property type="protein sequence ID" value="OAQ58709.1"/>
    <property type="molecule type" value="Genomic_DNA"/>
</dbReference>
<keyword evidence="9" id="KW-1185">Reference proteome</keyword>
<evidence type="ECO:0000256" key="6">
    <source>
        <dbReference type="SAM" id="MobiDB-lite"/>
    </source>
</evidence>